<reference evidence="2" key="1">
    <citation type="journal article" date="2020" name="Stud. Mycol.">
        <title>101 Dothideomycetes genomes: a test case for predicting lifestyles and emergence of pathogens.</title>
        <authorList>
            <person name="Haridas S."/>
            <person name="Albert R."/>
            <person name="Binder M."/>
            <person name="Bloem J."/>
            <person name="Labutti K."/>
            <person name="Salamov A."/>
            <person name="Andreopoulos B."/>
            <person name="Baker S."/>
            <person name="Barry K."/>
            <person name="Bills G."/>
            <person name="Bluhm B."/>
            <person name="Cannon C."/>
            <person name="Castanera R."/>
            <person name="Culley D."/>
            <person name="Daum C."/>
            <person name="Ezra D."/>
            <person name="Gonzalez J."/>
            <person name="Henrissat B."/>
            <person name="Kuo A."/>
            <person name="Liang C."/>
            <person name="Lipzen A."/>
            <person name="Lutzoni F."/>
            <person name="Magnuson J."/>
            <person name="Mondo S."/>
            <person name="Nolan M."/>
            <person name="Ohm R."/>
            <person name="Pangilinan J."/>
            <person name="Park H.-J."/>
            <person name="Ramirez L."/>
            <person name="Alfaro M."/>
            <person name="Sun H."/>
            <person name="Tritt A."/>
            <person name="Yoshinaga Y."/>
            <person name="Zwiers L.-H."/>
            <person name="Turgeon B."/>
            <person name="Goodwin S."/>
            <person name="Spatafora J."/>
            <person name="Crous P."/>
            <person name="Grigoriev I."/>
        </authorList>
    </citation>
    <scope>NUCLEOTIDE SEQUENCE</scope>
    <source>
        <strain evidence="2">CBS 125425</strain>
    </source>
</reference>
<comment type="caution">
    <text evidence="2">The sequence shown here is derived from an EMBL/GenBank/DDBJ whole genome shotgun (WGS) entry which is preliminary data.</text>
</comment>
<feature type="compositionally biased region" description="Polar residues" evidence="1">
    <location>
        <begin position="205"/>
        <end position="214"/>
    </location>
</feature>
<evidence type="ECO:0000313" key="2">
    <source>
        <dbReference type="EMBL" id="KAF2731122.1"/>
    </source>
</evidence>
<organism evidence="2 3">
    <name type="scientific">Polyplosphaeria fusca</name>
    <dbReference type="NCBI Taxonomy" id="682080"/>
    <lineage>
        <taxon>Eukaryota</taxon>
        <taxon>Fungi</taxon>
        <taxon>Dikarya</taxon>
        <taxon>Ascomycota</taxon>
        <taxon>Pezizomycotina</taxon>
        <taxon>Dothideomycetes</taxon>
        <taxon>Pleosporomycetidae</taxon>
        <taxon>Pleosporales</taxon>
        <taxon>Tetraplosphaeriaceae</taxon>
        <taxon>Polyplosphaeria</taxon>
    </lineage>
</organism>
<keyword evidence="3" id="KW-1185">Reference proteome</keyword>
<proteinExistence type="predicted"/>
<evidence type="ECO:0000256" key="1">
    <source>
        <dbReference type="SAM" id="MobiDB-lite"/>
    </source>
</evidence>
<feature type="compositionally biased region" description="Pro residues" evidence="1">
    <location>
        <begin position="80"/>
        <end position="89"/>
    </location>
</feature>
<sequence>MPHLELFPTAIPPLAALPFLNYQKDQPTRVPLAALLGSPPPLEHELSPHHLTLVEDCKAKQVREHSAPKSLASFNRTPPTTLPPNPPTESAPIVPVIVGQRHIPAQTPEAFESSFLISCRSIQDLRNEEILRTTQPPPAPPPANRIAMQGAPEQLQMSNNKRAQSFLGQDQFDMHANKKQRTMSSGRADGRAIGLSLLQREAGETASNTHNQGQVARDSSHQPSQMPSGPPLAVARASQQQGMILGALQERRRTLHAGMTATMEAAQAQQRLLVLTEKKLNAVRRKLREDNAN</sequence>
<name>A0A9P4QUB7_9PLEO</name>
<accession>A0A9P4QUB7</accession>
<protein>
    <submittedName>
        <fullName evidence="2">Uncharacterized protein</fullName>
    </submittedName>
</protein>
<feature type="region of interest" description="Disordered" evidence="1">
    <location>
        <begin position="64"/>
        <end position="89"/>
    </location>
</feature>
<dbReference type="AlphaFoldDB" id="A0A9P4QUB7"/>
<dbReference type="EMBL" id="ML996202">
    <property type="protein sequence ID" value="KAF2731122.1"/>
    <property type="molecule type" value="Genomic_DNA"/>
</dbReference>
<evidence type="ECO:0000313" key="3">
    <source>
        <dbReference type="Proteomes" id="UP000799444"/>
    </source>
</evidence>
<gene>
    <name evidence="2" type="ORF">EJ04DRAFT_526395</name>
</gene>
<feature type="region of interest" description="Disordered" evidence="1">
    <location>
        <begin position="204"/>
        <end position="234"/>
    </location>
</feature>
<dbReference type="Proteomes" id="UP000799444">
    <property type="component" value="Unassembled WGS sequence"/>
</dbReference>